<evidence type="ECO:0000256" key="5">
    <source>
        <dbReference type="ARBA" id="ARBA00023136"/>
    </source>
</evidence>
<dbReference type="InterPro" id="IPR015414">
    <property type="entry name" value="TMEM64"/>
</dbReference>
<feature type="transmembrane region" description="Helical" evidence="6">
    <location>
        <begin position="86"/>
        <end position="117"/>
    </location>
</feature>
<evidence type="ECO:0000256" key="4">
    <source>
        <dbReference type="ARBA" id="ARBA00022989"/>
    </source>
</evidence>
<name>A0A7S6UKM2_9GAMM</name>
<keyword evidence="3 6" id="KW-0812">Transmembrane</keyword>
<gene>
    <name evidence="8" type="ORF">INQ42_12445</name>
</gene>
<evidence type="ECO:0000259" key="7">
    <source>
        <dbReference type="Pfam" id="PF09335"/>
    </source>
</evidence>
<evidence type="ECO:0000256" key="1">
    <source>
        <dbReference type="ARBA" id="ARBA00004651"/>
    </source>
</evidence>
<keyword evidence="5 6" id="KW-0472">Membrane</keyword>
<evidence type="ECO:0000256" key="6">
    <source>
        <dbReference type="RuleBase" id="RU366058"/>
    </source>
</evidence>
<evidence type="ECO:0000256" key="2">
    <source>
        <dbReference type="ARBA" id="ARBA00022475"/>
    </source>
</evidence>
<accession>A0A7S6UKM2</accession>
<keyword evidence="2 6" id="KW-1003">Cell membrane</keyword>
<keyword evidence="9" id="KW-1185">Reference proteome</keyword>
<dbReference type="PANTHER" id="PTHR12677:SF59">
    <property type="entry name" value="GOLGI APPARATUS MEMBRANE PROTEIN TVP38-RELATED"/>
    <property type="match status" value="1"/>
</dbReference>
<comment type="subcellular location">
    <subcellularLocation>
        <location evidence="1 6">Cell membrane</location>
        <topology evidence="1 6">Multi-pass membrane protein</topology>
    </subcellularLocation>
</comment>
<dbReference type="RefSeq" id="WP_194034542.1">
    <property type="nucleotide sequence ID" value="NZ_CP063657.1"/>
</dbReference>
<evidence type="ECO:0000256" key="3">
    <source>
        <dbReference type="ARBA" id="ARBA00022692"/>
    </source>
</evidence>
<sequence>MKRPASQLTTTGRAVRLLKRTDAGMLIAIVVAIVLLIVAGVVLGDQIKVHIGALQTWIGGLGPWGVIVFAVLLILGTSVLMPESVFGVAAGVLFGLVWGMVIAVAANLVAAAFQYALSRWLFRQRVQRAVDRRPSFLSIQRAVMKDQLWLQFLVRLTPINPASISYVLGATGVRFSAFMLACLGLLPHVGLEVYLGHAGEHLVEATQAGSRFRQGQDLVLAGGLVVGVIAIVIISRIARKAVLRAVAGHDHL</sequence>
<feature type="transmembrane region" description="Helical" evidence="6">
    <location>
        <begin position="56"/>
        <end position="80"/>
    </location>
</feature>
<organism evidence="8 9">
    <name type="scientific">Novilysobacter avium</name>
    <dbReference type="NCBI Taxonomy" id="2781023"/>
    <lineage>
        <taxon>Bacteria</taxon>
        <taxon>Pseudomonadati</taxon>
        <taxon>Pseudomonadota</taxon>
        <taxon>Gammaproteobacteria</taxon>
        <taxon>Lysobacterales</taxon>
        <taxon>Lysobacteraceae</taxon>
        <taxon>Novilysobacter</taxon>
    </lineage>
</organism>
<feature type="transmembrane region" description="Helical" evidence="6">
    <location>
        <begin position="218"/>
        <end position="238"/>
    </location>
</feature>
<evidence type="ECO:0000313" key="8">
    <source>
        <dbReference type="EMBL" id="QOW21991.1"/>
    </source>
</evidence>
<proteinExistence type="inferred from homology"/>
<reference evidence="8 9" key="1">
    <citation type="submission" date="2020-10" db="EMBL/GenBank/DDBJ databases">
        <title>complete genome sequencing of Lysobacter sp. H23M41.</title>
        <authorList>
            <person name="Bae J.-W."/>
            <person name="Lee S.-Y."/>
        </authorList>
    </citation>
    <scope>NUCLEOTIDE SEQUENCE [LARGE SCALE GENOMIC DNA]</scope>
    <source>
        <strain evidence="8 9">H23M41</strain>
    </source>
</reference>
<comment type="similarity">
    <text evidence="6">Belongs to the TVP38/TMEM64 family.</text>
</comment>
<feature type="domain" description="VTT" evidence="7">
    <location>
        <begin position="82"/>
        <end position="197"/>
    </location>
</feature>
<dbReference type="InterPro" id="IPR032816">
    <property type="entry name" value="VTT_dom"/>
</dbReference>
<feature type="transmembrane region" description="Helical" evidence="6">
    <location>
        <begin position="23"/>
        <end position="44"/>
    </location>
</feature>
<evidence type="ECO:0000313" key="9">
    <source>
        <dbReference type="Proteomes" id="UP000593932"/>
    </source>
</evidence>
<keyword evidence="4 6" id="KW-1133">Transmembrane helix</keyword>
<protein>
    <recommendedName>
        <fullName evidence="6">TVP38/TMEM64 family membrane protein</fullName>
    </recommendedName>
</protein>
<dbReference type="EMBL" id="CP063657">
    <property type="protein sequence ID" value="QOW21991.1"/>
    <property type="molecule type" value="Genomic_DNA"/>
</dbReference>
<dbReference type="Proteomes" id="UP000593932">
    <property type="component" value="Chromosome"/>
</dbReference>
<dbReference type="PANTHER" id="PTHR12677">
    <property type="entry name" value="GOLGI APPARATUS MEMBRANE PROTEIN TVP38-RELATED"/>
    <property type="match status" value="1"/>
</dbReference>
<feature type="transmembrane region" description="Helical" evidence="6">
    <location>
        <begin position="164"/>
        <end position="186"/>
    </location>
</feature>
<dbReference type="Pfam" id="PF09335">
    <property type="entry name" value="VTT_dom"/>
    <property type="match status" value="1"/>
</dbReference>